<organism evidence="2 3">
    <name type="scientific">Leptospira borgpetersenii serovar Pomona str. 200901868</name>
    <dbReference type="NCBI Taxonomy" id="1192866"/>
    <lineage>
        <taxon>Bacteria</taxon>
        <taxon>Pseudomonadati</taxon>
        <taxon>Spirochaetota</taxon>
        <taxon>Spirochaetia</taxon>
        <taxon>Leptospirales</taxon>
        <taxon>Leptospiraceae</taxon>
        <taxon>Leptospira</taxon>
    </lineage>
</organism>
<feature type="compositionally biased region" description="Basic and acidic residues" evidence="1">
    <location>
        <begin position="277"/>
        <end position="299"/>
    </location>
</feature>
<sequence>MRKIFRSYQDKIKEVLSGISFYLDKDDAVKLLTDYIVREMGTDFPNITRNQVEEFTRKAWDLGQDFQIGVGDISPVVNQEALDFFNRMNNVDYGKLFNGKREVFEKSIRSALDGTKTKKEALDELKKTLDINLKNKDLVGRIEDIFRNKVYTSQNFSRIKRMQAVGIGKVEIVATMDAKTSAICRELNGRVFEVSEMGDFVDEFIATPVDENFWDKYRQPTAQDIKNFPAMKSTDILKKLFVKAPPFHFKCRTTIVMAIKSVINRITGKGTTTKLNGKIEKPLKENKRNRDRNRERERSLSGLEPEELLNKIAAIQGNAVWNSENLESHWTKRKTDGSFNSFGKTEASYANKALDVVKNFSMLYAYIHENKKTGLKTYKYGFVQNRKGGEKFFVPVNAETFEIDSLFLLDQENYTDSYLRIL</sequence>
<dbReference type="AlphaFoldDB" id="M6VZX4"/>
<dbReference type="EMBL" id="AKWF02000118">
    <property type="protein sequence ID" value="EMO60726.1"/>
    <property type="molecule type" value="Genomic_DNA"/>
</dbReference>
<protein>
    <submittedName>
        <fullName evidence="2">Phage protein F-like protein</fullName>
    </submittedName>
</protein>
<evidence type="ECO:0000313" key="2">
    <source>
        <dbReference type="EMBL" id="EMO60726.1"/>
    </source>
</evidence>
<dbReference type="STRING" id="1192866.LEP1GSC133_4458"/>
<comment type="caution">
    <text evidence="2">The sequence shown here is derived from an EMBL/GenBank/DDBJ whole genome shotgun (WGS) entry which is preliminary data.</text>
</comment>
<gene>
    <name evidence="2" type="ORF">LEP1GSC133_4458</name>
</gene>
<proteinExistence type="predicted"/>
<accession>M6VZX4</accession>
<dbReference type="Proteomes" id="UP000012159">
    <property type="component" value="Unassembled WGS sequence"/>
</dbReference>
<evidence type="ECO:0000313" key="3">
    <source>
        <dbReference type="Proteomes" id="UP000012159"/>
    </source>
</evidence>
<feature type="region of interest" description="Disordered" evidence="1">
    <location>
        <begin position="273"/>
        <end position="301"/>
    </location>
</feature>
<name>M6VZX4_LEPBO</name>
<evidence type="ECO:0000256" key="1">
    <source>
        <dbReference type="SAM" id="MobiDB-lite"/>
    </source>
</evidence>
<reference evidence="2 3" key="1">
    <citation type="submission" date="2013-01" db="EMBL/GenBank/DDBJ databases">
        <authorList>
            <person name="Harkins D.M."/>
            <person name="Durkin A.S."/>
            <person name="Brinkac L.M."/>
            <person name="Haft D.H."/>
            <person name="Selengut J.D."/>
            <person name="Sanka R."/>
            <person name="DePew J."/>
            <person name="Purushe J."/>
            <person name="Picardeau M."/>
            <person name="Werts C."/>
            <person name="Goarant C."/>
            <person name="Vinetz J.M."/>
            <person name="Sutton G.G."/>
            <person name="Nierman W.C."/>
            <person name="Fouts D.E."/>
        </authorList>
    </citation>
    <scope>NUCLEOTIDE SEQUENCE [LARGE SCALE GENOMIC DNA]</scope>
    <source>
        <strain evidence="2 3">200901868</strain>
    </source>
</reference>